<evidence type="ECO:0000256" key="1">
    <source>
        <dbReference type="SAM" id="SignalP"/>
    </source>
</evidence>
<evidence type="ECO:0000313" key="2">
    <source>
        <dbReference type="EMBL" id="GGU87870.1"/>
    </source>
</evidence>
<keyword evidence="2" id="KW-0449">Lipoprotein</keyword>
<feature type="chain" id="PRO_5046692591" evidence="1">
    <location>
        <begin position="23"/>
        <end position="210"/>
    </location>
</feature>
<dbReference type="Proteomes" id="UP000654471">
    <property type="component" value="Unassembled WGS sequence"/>
</dbReference>
<dbReference type="RefSeq" id="WP_189305681.1">
    <property type="nucleotide sequence ID" value="NZ_BMRP01000030.1"/>
</dbReference>
<dbReference type="PROSITE" id="PS51257">
    <property type="entry name" value="PROKAR_LIPOPROTEIN"/>
    <property type="match status" value="1"/>
</dbReference>
<protein>
    <submittedName>
        <fullName evidence="2">Lipoprotein</fullName>
    </submittedName>
</protein>
<proteinExistence type="predicted"/>
<evidence type="ECO:0000313" key="3">
    <source>
        <dbReference type="Proteomes" id="UP000654471"/>
    </source>
</evidence>
<accession>A0ABQ2VHV5</accession>
<gene>
    <name evidence="2" type="ORF">GCM10010211_62660</name>
</gene>
<dbReference type="EMBL" id="BMRP01000030">
    <property type="protein sequence ID" value="GGU87870.1"/>
    <property type="molecule type" value="Genomic_DNA"/>
</dbReference>
<keyword evidence="1" id="KW-0732">Signal</keyword>
<feature type="signal peptide" evidence="1">
    <location>
        <begin position="1"/>
        <end position="22"/>
    </location>
</feature>
<organism evidence="2 3">
    <name type="scientific">Streptomyces albospinus</name>
    <dbReference type="NCBI Taxonomy" id="285515"/>
    <lineage>
        <taxon>Bacteria</taxon>
        <taxon>Bacillati</taxon>
        <taxon>Actinomycetota</taxon>
        <taxon>Actinomycetes</taxon>
        <taxon>Kitasatosporales</taxon>
        <taxon>Streptomycetaceae</taxon>
        <taxon>Streptomyces</taxon>
    </lineage>
</organism>
<keyword evidence="3" id="KW-1185">Reference proteome</keyword>
<name>A0ABQ2VHV5_9ACTN</name>
<reference evidence="3" key="1">
    <citation type="journal article" date="2019" name="Int. J. Syst. Evol. Microbiol.">
        <title>The Global Catalogue of Microorganisms (GCM) 10K type strain sequencing project: providing services to taxonomists for standard genome sequencing and annotation.</title>
        <authorList>
            <consortium name="The Broad Institute Genomics Platform"/>
            <consortium name="The Broad Institute Genome Sequencing Center for Infectious Disease"/>
            <person name="Wu L."/>
            <person name="Ma J."/>
        </authorList>
    </citation>
    <scope>NUCLEOTIDE SEQUENCE [LARGE SCALE GENOMIC DNA]</scope>
    <source>
        <strain evidence="3">JCM 3399</strain>
    </source>
</reference>
<sequence length="210" mass="21446">MTVCIRPGTWRRTAAVAALALAAAGCGIRGTSVPVDAGGAPSRVSCKAPPAEPGPGASATVQVSVYLVCGSALAQVERMVSLPKGTTAAEVRLLSARTLLAELQKQPLPGEVRAGFSTVLPRELRVDGPRSGDPEEALRLSVQPDDLPSFALAQLVCTYGASSALGRTHAALLGGPGAGAPHRYDCSADVLTNPDIAQRTGWGDPLSEQS</sequence>
<comment type="caution">
    <text evidence="2">The sequence shown here is derived from an EMBL/GenBank/DDBJ whole genome shotgun (WGS) entry which is preliminary data.</text>
</comment>